<organism evidence="4 5">
    <name type="scientific">Neisseria shayeganii</name>
    <dbReference type="NCBI Taxonomy" id="607712"/>
    <lineage>
        <taxon>Bacteria</taxon>
        <taxon>Pseudomonadati</taxon>
        <taxon>Pseudomonadota</taxon>
        <taxon>Betaproteobacteria</taxon>
        <taxon>Neisseriales</taxon>
        <taxon>Neisseriaceae</taxon>
        <taxon>Neisseria</taxon>
    </lineage>
</organism>
<accession>A0A7D7NBD9</accession>
<feature type="chain" id="PRO_5028318066" evidence="2">
    <location>
        <begin position="24"/>
        <end position="124"/>
    </location>
</feature>
<evidence type="ECO:0000313" key="5">
    <source>
        <dbReference type="Proteomes" id="UP000514752"/>
    </source>
</evidence>
<name>A0A7D7NBD9_9NEIS</name>
<reference evidence="4 5" key="1">
    <citation type="submission" date="2020-07" db="EMBL/GenBank/DDBJ databases">
        <title>Genomic diversity of species in the Neisseriaceae family.</title>
        <authorList>
            <person name="Vincent A.T."/>
            <person name="Bernet E."/>
            <person name="Veyrier F.J."/>
        </authorList>
    </citation>
    <scope>NUCLEOTIDE SEQUENCE [LARGE SCALE GENOMIC DNA]</scope>
    <source>
        <strain evidence="4 5">DSM 22244</strain>
    </source>
</reference>
<dbReference type="AlphaFoldDB" id="A0A7D7NBD9"/>
<evidence type="ECO:0000256" key="2">
    <source>
        <dbReference type="SAM" id="SignalP"/>
    </source>
</evidence>
<dbReference type="RefSeq" id="WP_182122183.1">
    <property type="nucleotide sequence ID" value="NZ_CP059567.1"/>
</dbReference>
<feature type="domain" description="PepSY" evidence="3">
    <location>
        <begin position="61"/>
        <end position="118"/>
    </location>
</feature>
<evidence type="ECO:0000313" key="4">
    <source>
        <dbReference type="EMBL" id="QMT40535.1"/>
    </source>
</evidence>
<feature type="region of interest" description="Disordered" evidence="1">
    <location>
        <begin position="23"/>
        <end position="53"/>
    </location>
</feature>
<dbReference type="Proteomes" id="UP000514752">
    <property type="component" value="Chromosome"/>
</dbReference>
<dbReference type="InterPro" id="IPR025711">
    <property type="entry name" value="PepSY"/>
</dbReference>
<dbReference type="KEGG" id="nsg:H3L94_00185"/>
<feature type="signal peptide" evidence="2">
    <location>
        <begin position="1"/>
        <end position="23"/>
    </location>
</feature>
<dbReference type="Gene3D" id="3.10.450.40">
    <property type="match status" value="1"/>
</dbReference>
<sequence length="124" mass="14400">MKWKKAWCLLPALMLAVALPAHADDDDDDRHRPARVYDRDDDDDDRRTISRRQGRAETRIISANRATNAALRRIRGRVGDVDLTRKNGRQVYEVDIRAANGRKYEVWVDARSGRVLSSRRDRDD</sequence>
<evidence type="ECO:0000256" key="1">
    <source>
        <dbReference type="SAM" id="MobiDB-lite"/>
    </source>
</evidence>
<gene>
    <name evidence="4" type="ORF">H3L94_00185</name>
</gene>
<proteinExistence type="predicted"/>
<keyword evidence="2" id="KW-0732">Signal</keyword>
<protein>
    <submittedName>
        <fullName evidence="4">PepSY domain-containing protein</fullName>
    </submittedName>
</protein>
<dbReference type="Pfam" id="PF03413">
    <property type="entry name" value="PepSY"/>
    <property type="match status" value="1"/>
</dbReference>
<feature type="compositionally biased region" description="Basic and acidic residues" evidence="1">
    <location>
        <begin position="29"/>
        <end position="38"/>
    </location>
</feature>
<dbReference type="EMBL" id="CP059567">
    <property type="protein sequence ID" value="QMT40535.1"/>
    <property type="molecule type" value="Genomic_DNA"/>
</dbReference>
<evidence type="ECO:0000259" key="3">
    <source>
        <dbReference type="Pfam" id="PF03413"/>
    </source>
</evidence>